<evidence type="ECO:0008006" key="9">
    <source>
        <dbReference type="Google" id="ProtNLM"/>
    </source>
</evidence>
<sequence length="133" mass="15630">MFAGTTGIVDYSNYDDMKYAIRKLDDSEFRNAFSRAYIRVKEHDHKRSLSRSPSRSRSHSRSRSRDRRSLVDLVVMNLNLTAVSFDLIEVNMQQISQIQVSAPFVVQISLEIHFFSLSFWFQRTVFVRMESLL</sequence>
<keyword evidence="8" id="KW-1185">Reference proteome</keyword>
<keyword evidence="4" id="KW-0694">RNA-binding</keyword>
<name>A0A1R3L7R0_ASPOF</name>
<comment type="subcellular location">
    <subcellularLocation>
        <location evidence="1">Nucleus</location>
    </subcellularLocation>
</comment>
<feature type="region of interest" description="Disordered" evidence="6">
    <location>
        <begin position="42"/>
        <end position="66"/>
    </location>
</feature>
<dbReference type="GO" id="GO:0005737">
    <property type="term" value="C:cytoplasm"/>
    <property type="evidence" value="ECO:0007669"/>
    <property type="project" value="TreeGrafter"/>
</dbReference>
<proteinExistence type="predicted"/>
<keyword evidence="2" id="KW-0507">mRNA processing</keyword>
<dbReference type="Gramene" id="ONK55645">
    <property type="protein sequence ID" value="ONK55645"/>
    <property type="gene ID" value="A4U43_UnF630"/>
</dbReference>
<dbReference type="EMBL" id="KV863327">
    <property type="protein sequence ID" value="ONK55645.1"/>
    <property type="molecule type" value="Genomic_DNA"/>
</dbReference>
<evidence type="ECO:0000256" key="3">
    <source>
        <dbReference type="ARBA" id="ARBA00022737"/>
    </source>
</evidence>
<evidence type="ECO:0000313" key="7">
    <source>
        <dbReference type="EMBL" id="ONK55645.1"/>
    </source>
</evidence>
<organism evidence="7 8">
    <name type="scientific">Asparagus officinalis</name>
    <name type="common">Garden asparagus</name>
    <dbReference type="NCBI Taxonomy" id="4686"/>
    <lineage>
        <taxon>Eukaryota</taxon>
        <taxon>Viridiplantae</taxon>
        <taxon>Streptophyta</taxon>
        <taxon>Embryophyta</taxon>
        <taxon>Tracheophyta</taxon>
        <taxon>Spermatophyta</taxon>
        <taxon>Magnoliopsida</taxon>
        <taxon>Liliopsida</taxon>
        <taxon>Asparagales</taxon>
        <taxon>Asparagaceae</taxon>
        <taxon>Asparagoideae</taxon>
        <taxon>Asparagus</taxon>
    </lineage>
</organism>
<keyword evidence="5" id="KW-0539">Nucleus</keyword>
<dbReference type="InterPro" id="IPR035979">
    <property type="entry name" value="RBD_domain_sf"/>
</dbReference>
<evidence type="ECO:0000256" key="2">
    <source>
        <dbReference type="ARBA" id="ARBA00022664"/>
    </source>
</evidence>
<dbReference type="InterPro" id="IPR050374">
    <property type="entry name" value="RRT5_SRSF_SR"/>
</dbReference>
<dbReference type="GO" id="GO:0005634">
    <property type="term" value="C:nucleus"/>
    <property type="evidence" value="ECO:0007669"/>
    <property type="project" value="UniProtKB-SubCell"/>
</dbReference>
<accession>A0A1R3L7R0</accession>
<feature type="compositionally biased region" description="Basic residues" evidence="6">
    <location>
        <begin position="48"/>
        <end position="66"/>
    </location>
</feature>
<protein>
    <recommendedName>
        <fullName evidence="9">RRM domain-containing protein</fullName>
    </recommendedName>
</protein>
<dbReference type="Proteomes" id="UP000243459">
    <property type="component" value="Unassembled WGS sequence"/>
</dbReference>
<dbReference type="PANTHER" id="PTHR23003">
    <property type="entry name" value="RNA RECOGNITION MOTIF RRM DOMAIN CONTAINING PROTEIN"/>
    <property type="match status" value="1"/>
</dbReference>
<evidence type="ECO:0000256" key="5">
    <source>
        <dbReference type="ARBA" id="ARBA00023242"/>
    </source>
</evidence>
<dbReference type="GO" id="GO:0006397">
    <property type="term" value="P:mRNA processing"/>
    <property type="evidence" value="ECO:0007669"/>
    <property type="project" value="UniProtKB-KW"/>
</dbReference>
<dbReference type="InterPro" id="IPR012677">
    <property type="entry name" value="Nucleotide-bd_a/b_plait_sf"/>
</dbReference>
<reference evidence="8" key="1">
    <citation type="journal article" date="2017" name="Nat. Commun.">
        <title>The asparagus genome sheds light on the origin and evolution of a young Y chromosome.</title>
        <authorList>
            <person name="Harkess A."/>
            <person name="Zhou J."/>
            <person name="Xu C."/>
            <person name="Bowers J.E."/>
            <person name="Van der Hulst R."/>
            <person name="Ayyampalayam S."/>
            <person name="Mercati F."/>
            <person name="Riccardi P."/>
            <person name="McKain M.R."/>
            <person name="Kakrana A."/>
            <person name="Tang H."/>
            <person name="Ray J."/>
            <person name="Groenendijk J."/>
            <person name="Arikit S."/>
            <person name="Mathioni S.M."/>
            <person name="Nakano M."/>
            <person name="Shan H."/>
            <person name="Telgmann-Rauber A."/>
            <person name="Kanno A."/>
            <person name="Yue Z."/>
            <person name="Chen H."/>
            <person name="Li W."/>
            <person name="Chen Y."/>
            <person name="Xu X."/>
            <person name="Zhang Y."/>
            <person name="Luo S."/>
            <person name="Chen H."/>
            <person name="Gao J."/>
            <person name="Mao Z."/>
            <person name="Pires J.C."/>
            <person name="Luo M."/>
            <person name="Kudrna D."/>
            <person name="Wing R.A."/>
            <person name="Meyers B.C."/>
            <person name="Yi K."/>
            <person name="Kong H."/>
            <person name="Lavrijsen P."/>
            <person name="Sunseri F."/>
            <person name="Falavigna A."/>
            <person name="Ye Y."/>
            <person name="Leebens-Mack J.H."/>
            <person name="Chen G."/>
        </authorList>
    </citation>
    <scope>NUCLEOTIDE SEQUENCE [LARGE SCALE GENOMIC DNA]</scope>
    <source>
        <strain evidence="8">cv. DH0086</strain>
    </source>
</reference>
<evidence type="ECO:0000313" key="8">
    <source>
        <dbReference type="Proteomes" id="UP000243459"/>
    </source>
</evidence>
<dbReference type="GO" id="GO:0003729">
    <property type="term" value="F:mRNA binding"/>
    <property type="evidence" value="ECO:0007669"/>
    <property type="project" value="TreeGrafter"/>
</dbReference>
<evidence type="ECO:0000256" key="1">
    <source>
        <dbReference type="ARBA" id="ARBA00004123"/>
    </source>
</evidence>
<evidence type="ECO:0000256" key="6">
    <source>
        <dbReference type="SAM" id="MobiDB-lite"/>
    </source>
</evidence>
<dbReference type="PANTHER" id="PTHR23003:SF62">
    <property type="entry name" value="SERINE_ARGININE (SR)-TYPE SHUTTLING MRNA BINDING PROTEIN NPL3"/>
    <property type="match status" value="1"/>
</dbReference>
<dbReference type="SUPFAM" id="SSF54928">
    <property type="entry name" value="RNA-binding domain, RBD"/>
    <property type="match status" value="1"/>
</dbReference>
<keyword evidence="3" id="KW-0677">Repeat</keyword>
<evidence type="ECO:0000256" key="4">
    <source>
        <dbReference type="ARBA" id="ARBA00022884"/>
    </source>
</evidence>
<dbReference type="AlphaFoldDB" id="A0A1R3L7R0"/>
<gene>
    <name evidence="7" type="ORF">A4U43_UnF630</name>
</gene>
<dbReference type="Gene3D" id="3.30.70.330">
    <property type="match status" value="1"/>
</dbReference>